<accession>A0ABV2FH82</accession>
<name>A0ABV2FH82_9STRE</name>
<dbReference type="RefSeq" id="WP_354364854.1">
    <property type="nucleotide sequence ID" value="NZ_JBEPLO010000009.1"/>
</dbReference>
<dbReference type="InterPro" id="IPR025233">
    <property type="entry name" value="DUF4176"/>
</dbReference>
<reference evidence="1 2" key="1">
    <citation type="submission" date="2024-06" db="EMBL/GenBank/DDBJ databases">
        <title>Genomic Encyclopedia of Type Strains, Phase IV (KMG-IV): sequencing the most valuable type-strain genomes for metagenomic binning, comparative biology and taxonomic classification.</title>
        <authorList>
            <person name="Goeker M."/>
        </authorList>
    </citation>
    <scope>NUCLEOTIDE SEQUENCE [LARGE SCALE GENOMIC DNA]</scope>
    <source>
        <strain evidence="1 2">DSM 28303</strain>
    </source>
</reference>
<keyword evidence="2" id="KW-1185">Reference proteome</keyword>
<sequence>MKLLPLGSVVYLKEGRIPLMLVMRRPVVNLLNGTYYFDYAAVDQIIGLEPDRAVYFNHEDISEIVFEGYISDKENRIQEAMQEWIISHPEIKKGKISQEKV</sequence>
<gene>
    <name evidence="1" type="ORF">ABID29_001022</name>
</gene>
<evidence type="ECO:0000313" key="1">
    <source>
        <dbReference type="EMBL" id="MET3557910.1"/>
    </source>
</evidence>
<dbReference type="EMBL" id="JBEPLO010000009">
    <property type="protein sequence ID" value="MET3557910.1"/>
    <property type="molecule type" value="Genomic_DNA"/>
</dbReference>
<organism evidence="1 2">
    <name type="scientific">Streptococcus rupicaprae</name>
    <dbReference type="NCBI Taxonomy" id="759619"/>
    <lineage>
        <taxon>Bacteria</taxon>
        <taxon>Bacillati</taxon>
        <taxon>Bacillota</taxon>
        <taxon>Bacilli</taxon>
        <taxon>Lactobacillales</taxon>
        <taxon>Streptococcaceae</taxon>
        <taxon>Streptococcus</taxon>
    </lineage>
</organism>
<dbReference type="Proteomes" id="UP001549122">
    <property type="component" value="Unassembled WGS sequence"/>
</dbReference>
<protein>
    <recommendedName>
        <fullName evidence="3">DUF4176 domain-containing protein</fullName>
    </recommendedName>
</protein>
<dbReference type="Pfam" id="PF13780">
    <property type="entry name" value="DUF4176"/>
    <property type="match status" value="1"/>
</dbReference>
<proteinExistence type="predicted"/>
<evidence type="ECO:0000313" key="2">
    <source>
        <dbReference type="Proteomes" id="UP001549122"/>
    </source>
</evidence>
<evidence type="ECO:0008006" key="3">
    <source>
        <dbReference type="Google" id="ProtNLM"/>
    </source>
</evidence>
<comment type="caution">
    <text evidence="1">The sequence shown here is derived from an EMBL/GenBank/DDBJ whole genome shotgun (WGS) entry which is preliminary data.</text>
</comment>